<dbReference type="InterPro" id="IPR029063">
    <property type="entry name" value="SAM-dependent_MTases_sf"/>
</dbReference>
<dbReference type="GO" id="GO:0032259">
    <property type="term" value="P:methylation"/>
    <property type="evidence" value="ECO:0007669"/>
    <property type="project" value="UniProtKB-KW"/>
</dbReference>
<proteinExistence type="predicted"/>
<dbReference type="GO" id="GO:0008168">
    <property type="term" value="F:methyltransferase activity"/>
    <property type="evidence" value="ECO:0007669"/>
    <property type="project" value="UniProtKB-KW"/>
</dbReference>
<dbReference type="EMBL" id="JARSBO010000007">
    <property type="protein sequence ID" value="MDG4720081.1"/>
    <property type="molecule type" value="Genomic_DNA"/>
</dbReference>
<organism evidence="1 2">
    <name type="scientific">Thalassospira aquimaris</name>
    <dbReference type="NCBI Taxonomy" id="3037796"/>
    <lineage>
        <taxon>Bacteria</taxon>
        <taxon>Pseudomonadati</taxon>
        <taxon>Pseudomonadota</taxon>
        <taxon>Alphaproteobacteria</taxon>
        <taxon>Rhodospirillales</taxon>
        <taxon>Thalassospiraceae</taxon>
        <taxon>Thalassospira</taxon>
    </lineage>
</organism>
<dbReference type="Proteomes" id="UP001529180">
    <property type="component" value="Unassembled WGS sequence"/>
</dbReference>
<keyword evidence="1" id="KW-0808">Transferase</keyword>
<evidence type="ECO:0000313" key="2">
    <source>
        <dbReference type="Proteomes" id="UP001529180"/>
    </source>
</evidence>
<dbReference type="Gene3D" id="3.40.50.150">
    <property type="entry name" value="Vaccinia Virus protein VP39"/>
    <property type="match status" value="1"/>
</dbReference>
<protein>
    <submittedName>
        <fullName evidence="1">Methyltransferase domain-containing protein</fullName>
    </submittedName>
</protein>
<keyword evidence="2" id="KW-1185">Reference proteome</keyword>
<name>A0ABT6GDJ1_9PROT</name>
<dbReference type="CDD" id="cd02440">
    <property type="entry name" value="AdoMet_MTases"/>
    <property type="match status" value="1"/>
</dbReference>
<dbReference type="SUPFAM" id="SSF53335">
    <property type="entry name" value="S-adenosyl-L-methionine-dependent methyltransferases"/>
    <property type="match status" value="1"/>
</dbReference>
<keyword evidence="1" id="KW-0489">Methyltransferase</keyword>
<sequence length="199" mass="22269">MIRPLITWTDQPRQNGIIAAITQVLDQGPLSILDMGCGHGQLAMRLKQGNPDWDITGVDVVVQPDCAIPVSAYDGTTIPFPDQSFDVVLCVDMLHHTDDPTAILKEAGRVARKSVIVKDHIADSWWDHRMLTFLDWMGNAGTGVPLPYNFLSSKQWQSIFERSGLRESAMVHPLRYWPGLVGHVIDRQFHFVSKLAKQG</sequence>
<comment type="caution">
    <text evidence="1">The sequence shown here is derived from an EMBL/GenBank/DDBJ whole genome shotgun (WGS) entry which is preliminary data.</text>
</comment>
<dbReference type="PANTHER" id="PTHR43591">
    <property type="entry name" value="METHYLTRANSFERASE"/>
    <property type="match status" value="1"/>
</dbReference>
<evidence type="ECO:0000313" key="1">
    <source>
        <dbReference type="EMBL" id="MDG4720081.1"/>
    </source>
</evidence>
<reference evidence="1 2" key="1">
    <citation type="submission" date="2023-03" db="EMBL/GenBank/DDBJ databases">
        <title>Strain FZY0004 represents a novel species in the genus Thalassospira isolated from seawater.</title>
        <authorList>
            <person name="Fu Z.-Y."/>
        </authorList>
    </citation>
    <scope>NUCLEOTIDE SEQUENCE [LARGE SCALE GENOMIC DNA]</scope>
    <source>
        <strain evidence="1 2">FZY0004</strain>
    </source>
</reference>
<accession>A0ABT6GDJ1</accession>
<dbReference type="Pfam" id="PF13489">
    <property type="entry name" value="Methyltransf_23"/>
    <property type="match status" value="1"/>
</dbReference>
<dbReference type="RefSeq" id="WP_114104095.1">
    <property type="nucleotide sequence ID" value="NZ_JARSBO010000007.1"/>
</dbReference>
<gene>
    <name evidence="1" type="ORF">P7680_13835</name>
</gene>